<dbReference type="PROSITE" id="PS51257">
    <property type="entry name" value="PROKAR_LIPOPROTEIN"/>
    <property type="match status" value="1"/>
</dbReference>
<feature type="chain" id="PRO_5047355592" description="Lipoprotein" evidence="1">
    <location>
        <begin position="25"/>
        <end position="146"/>
    </location>
</feature>
<dbReference type="EMBL" id="BAAAKW010000031">
    <property type="protein sequence ID" value="GAA1219281.1"/>
    <property type="molecule type" value="Genomic_DNA"/>
</dbReference>
<name>A0ABN1VS74_9MICO</name>
<evidence type="ECO:0008006" key="4">
    <source>
        <dbReference type="Google" id="ProtNLM"/>
    </source>
</evidence>
<gene>
    <name evidence="2" type="ORF">GCM10009655_18470</name>
</gene>
<evidence type="ECO:0000256" key="1">
    <source>
        <dbReference type="SAM" id="SignalP"/>
    </source>
</evidence>
<keyword evidence="1" id="KW-0732">Signal</keyword>
<reference evidence="2 3" key="1">
    <citation type="journal article" date="2019" name="Int. J. Syst. Evol. Microbiol.">
        <title>The Global Catalogue of Microorganisms (GCM) 10K type strain sequencing project: providing services to taxonomists for standard genome sequencing and annotation.</title>
        <authorList>
            <consortium name="The Broad Institute Genomics Platform"/>
            <consortium name="The Broad Institute Genome Sequencing Center for Infectious Disease"/>
            <person name="Wu L."/>
            <person name="Ma J."/>
        </authorList>
    </citation>
    <scope>NUCLEOTIDE SEQUENCE [LARGE SCALE GENOMIC DNA]</scope>
    <source>
        <strain evidence="2 3">JCM 12762</strain>
    </source>
</reference>
<proteinExistence type="predicted"/>
<keyword evidence="3" id="KW-1185">Reference proteome</keyword>
<dbReference type="Proteomes" id="UP001500943">
    <property type="component" value="Unassembled WGS sequence"/>
</dbReference>
<evidence type="ECO:0000313" key="3">
    <source>
        <dbReference type="Proteomes" id="UP001500943"/>
    </source>
</evidence>
<protein>
    <recommendedName>
        <fullName evidence="4">Lipoprotein</fullName>
    </recommendedName>
</protein>
<feature type="signal peptide" evidence="1">
    <location>
        <begin position="1"/>
        <end position="24"/>
    </location>
</feature>
<evidence type="ECO:0000313" key="2">
    <source>
        <dbReference type="EMBL" id="GAA1219281.1"/>
    </source>
</evidence>
<organism evidence="2 3">
    <name type="scientific">Rhodoglobus aureus</name>
    <dbReference type="NCBI Taxonomy" id="191497"/>
    <lineage>
        <taxon>Bacteria</taxon>
        <taxon>Bacillati</taxon>
        <taxon>Actinomycetota</taxon>
        <taxon>Actinomycetes</taxon>
        <taxon>Micrococcales</taxon>
        <taxon>Microbacteriaceae</taxon>
        <taxon>Rhodoglobus</taxon>
    </lineage>
</organism>
<comment type="caution">
    <text evidence="2">The sequence shown here is derived from an EMBL/GenBank/DDBJ whole genome shotgun (WGS) entry which is preliminary data.</text>
</comment>
<accession>A0ABN1VS74</accession>
<sequence length="146" mass="15401">MRKPIIAIIAVGAALMLTACSTTAGPQLAVMDEGGNAQLPDWVENPEGIPTIDLTLIGEYDDMTVYASRNDDDEWCVIAALAPLASENDWVVSTACGPAIYFGINGAEIRGGSSTRSGGALLLPDGYTGTIEDGWVRINDNLAVWE</sequence>
<dbReference type="RefSeq" id="WP_343925222.1">
    <property type="nucleotide sequence ID" value="NZ_BAAAKW010000031.1"/>
</dbReference>